<sequence>ENIALTQSPETLAASQGSFVSITCKSSMEVGTSMYQQKPGEAPKLLIYIASKLETGVPSRFSGSGSGTDFILTINSLEAEDAVTYYCPQFGGRYPYTLTF</sequence>
<dbReference type="InterPro" id="IPR050150">
    <property type="entry name" value="IgV_Light_Chain"/>
</dbReference>
<dbReference type="GO" id="GO:0019814">
    <property type="term" value="C:immunoglobulin complex"/>
    <property type="evidence" value="ECO:0007669"/>
    <property type="project" value="UniProtKB-KW"/>
</dbReference>
<evidence type="ECO:0000256" key="1">
    <source>
        <dbReference type="ARBA" id="ARBA00022859"/>
    </source>
</evidence>
<evidence type="ECO:0000259" key="4">
    <source>
        <dbReference type="SMART" id="SM00406"/>
    </source>
</evidence>
<protein>
    <recommendedName>
        <fullName evidence="4">Immunoglobulin V-set domain-containing protein</fullName>
    </recommendedName>
</protein>
<dbReference type="AlphaFoldDB" id="A0A8C0DHH8"/>
<organism evidence="5">
    <name type="scientific">Balaenoptera musculus</name>
    <name type="common">Blue whale</name>
    <dbReference type="NCBI Taxonomy" id="9771"/>
    <lineage>
        <taxon>Eukaryota</taxon>
        <taxon>Metazoa</taxon>
        <taxon>Chordata</taxon>
        <taxon>Craniata</taxon>
        <taxon>Vertebrata</taxon>
        <taxon>Euteleostomi</taxon>
        <taxon>Mammalia</taxon>
        <taxon>Eutheria</taxon>
        <taxon>Laurasiatheria</taxon>
        <taxon>Artiodactyla</taxon>
        <taxon>Whippomorpha</taxon>
        <taxon>Cetacea</taxon>
        <taxon>Mysticeti</taxon>
        <taxon>Balaenopteridae</taxon>
        <taxon>Balaenoptera</taxon>
    </lineage>
</organism>
<keyword evidence="1" id="KW-0391">Immunity</keyword>
<reference evidence="5" key="1">
    <citation type="submission" date="2023-09" db="UniProtKB">
        <authorList>
            <consortium name="Ensembl"/>
        </authorList>
    </citation>
    <scope>IDENTIFICATION</scope>
</reference>
<proteinExistence type="predicted"/>
<keyword evidence="3" id="KW-1280">Immunoglobulin</keyword>
<dbReference type="GO" id="GO:0002250">
    <property type="term" value="P:adaptive immune response"/>
    <property type="evidence" value="ECO:0007669"/>
    <property type="project" value="UniProtKB-KW"/>
</dbReference>
<dbReference type="InterPro" id="IPR036179">
    <property type="entry name" value="Ig-like_dom_sf"/>
</dbReference>
<dbReference type="InterPro" id="IPR013783">
    <property type="entry name" value="Ig-like_fold"/>
</dbReference>
<dbReference type="Pfam" id="PF07686">
    <property type="entry name" value="V-set"/>
    <property type="match status" value="1"/>
</dbReference>
<dbReference type="GeneTree" id="ENSGT00940000163478"/>
<dbReference type="SUPFAM" id="SSF48726">
    <property type="entry name" value="Immunoglobulin"/>
    <property type="match status" value="1"/>
</dbReference>
<dbReference type="GO" id="GO:0016020">
    <property type="term" value="C:membrane"/>
    <property type="evidence" value="ECO:0007669"/>
    <property type="project" value="UniProtKB-ARBA"/>
</dbReference>
<keyword evidence="2" id="KW-1064">Adaptive immunity</keyword>
<feature type="domain" description="Immunoglobulin V-set" evidence="4">
    <location>
        <begin position="19"/>
        <end position="89"/>
    </location>
</feature>
<evidence type="ECO:0000256" key="3">
    <source>
        <dbReference type="ARBA" id="ARBA00043265"/>
    </source>
</evidence>
<dbReference type="PANTHER" id="PTHR23267">
    <property type="entry name" value="IMMUNOGLOBULIN LIGHT CHAIN"/>
    <property type="match status" value="1"/>
</dbReference>
<accession>A0A8C0DHH8</accession>
<dbReference type="OMA" id="MEVTVTQ"/>
<dbReference type="InterPro" id="IPR013106">
    <property type="entry name" value="Ig_V-set"/>
</dbReference>
<dbReference type="FunFam" id="2.60.40.10:FF:000212">
    <property type="entry name" value="Immunoglobulin kappa chain variable 12-38"/>
    <property type="match status" value="1"/>
</dbReference>
<dbReference type="Gene3D" id="2.60.40.10">
    <property type="entry name" value="Immunoglobulins"/>
    <property type="match status" value="1"/>
</dbReference>
<evidence type="ECO:0000256" key="2">
    <source>
        <dbReference type="ARBA" id="ARBA00023130"/>
    </source>
</evidence>
<dbReference type="Ensembl" id="ENSBMST00010023134.1">
    <property type="protein sequence ID" value="ENSBMSP00010020965.1"/>
    <property type="gene ID" value="ENSBMSG00010015131.1"/>
</dbReference>
<dbReference type="SMART" id="SM00406">
    <property type="entry name" value="IGv"/>
    <property type="match status" value="1"/>
</dbReference>
<evidence type="ECO:0000313" key="5">
    <source>
        <dbReference type="Ensembl" id="ENSBMSP00010020965.1"/>
    </source>
</evidence>
<dbReference type="GO" id="GO:0005576">
    <property type="term" value="C:extracellular region"/>
    <property type="evidence" value="ECO:0007669"/>
    <property type="project" value="UniProtKB-ARBA"/>
</dbReference>
<name>A0A8C0DHH8_BALMU</name>